<keyword evidence="3" id="KW-1185">Reference proteome</keyword>
<gene>
    <name evidence="2" type="ORF">ACIB24_00905</name>
</gene>
<accession>A0ABW8AGY4</accession>
<dbReference type="SUPFAM" id="SSF53474">
    <property type="entry name" value="alpha/beta-Hydrolases"/>
    <property type="match status" value="1"/>
</dbReference>
<keyword evidence="2" id="KW-0378">Hydrolase</keyword>
<reference evidence="2 3" key="1">
    <citation type="submission" date="2024-10" db="EMBL/GenBank/DDBJ databases">
        <title>The Natural Products Discovery Center: Release of the First 8490 Sequenced Strains for Exploring Actinobacteria Biosynthetic Diversity.</title>
        <authorList>
            <person name="Kalkreuter E."/>
            <person name="Kautsar S.A."/>
            <person name="Yang D."/>
            <person name="Bader C.D."/>
            <person name="Teijaro C.N."/>
            <person name="Fluegel L."/>
            <person name="Davis C.M."/>
            <person name="Simpson J.R."/>
            <person name="Lauterbach L."/>
            <person name="Steele A.D."/>
            <person name="Gui C."/>
            <person name="Meng S."/>
            <person name="Li G."/>
            <person name="Viehrig K."/>
            <person name="Ye F."/>
            <person name="Su P."/>
            <person name="Kiefer A.F."/>
            <person name="Nichols A."/>
            <person name="Cepeda A.J."/>
            <person name="Yan W."/>
            <person name="Fan B."/>
            <person name="Jiang Y."/>
            <person name="Adhikari A."/>
            <person name="Zheng C.-J."/>
            <person name="Schuster L."/>
            <person name="Cowan T.M."/>
            <person name="Smanski M.J."/>
            <person name="Chevrette M.G."/>
            <person name="De Carvalho L.P.S."/>
            <person name="Shen B."/>
        </authorList>
    </citation>
    <scope>NUCLEOTIDE SEQUENCE [LARGE SCALE GENOMIC DNA]</scope>
    <source>
        <strain evidence="2 3">NPDC049639</strain>
    </source>
</reference>
<evidence type="ECO:0000259" key="1">
    <source>
        <dbReference type="Pfam" id="PF01738"/>
    </source>
</evidence>
<organism evidence="2 3">
    <name type="scientific">Spongisporangium articulatum</name>
    <dbReference type="NCBI Taxonomy" id="3362603"/>
    <lineage>
        <taxon>Bacteria</taxon>
        <taxon>Bacillati</taxon>
        <taxon>Actinomycetota</taxon>
        <taxon>Actinomycetes</taxon>
        <taxon>Kineosporiales</taxon>
        <taxon>Kineosporiaceae</taxon>
        <taxon>Spongisporangium</taxon>
    </lineage>
</organism>
<evidence type="ECO:0000313" key="2">
    <source>
        <dbReference type="EMBL" id="MFI7585615.1"/>
    </source>
</evidence>
<dbReference type="EC" id="3.1.-.-" evidence="2"/>
<evidence type="ECO:0000313" key="3">
    <source>
        <dbReference type="Proteomes" id="UP001612915"/>
    </source>
</evidence>
<dbReference type="PANTHER" id="PTHR46623">
    <property type="entry name" value="CARBOXYMETHYLENEBUTENOLIDASE-RELATED"/>
    <property type="match status" value="1"/>
</dbReference>
<proteinExistence type="predicted"/>
<dbReference type="Gene3D" id="3.40.50.1820">
    <property type="entry name" value="alpha/beta hydrolase"/>
    <property type="match status" value="1"/>
</dbReference>
<dbReference type="InterPro" id="IPR029058">
    <property type="entry name" value="AB_hydrolase_fold"/>
</dbReference>
<feature type="domain" description="Dienelactone hydrolase" evidence="1">
    <location>
        <begin position="22"/>
        <end position="242"/>
    </location>
</feature>
<dbReference type="InterPro" id="IPR002925">
    <property type="entry name" value="Dienelactn_hydro"/>
</dbReference>
<comment type="caution">
    <text evidence="2">The sequence shown here is derived from an EMBL/GenBank/DDBJ whole genome shotgun (WGS) entry which is preliminary data.</text>
</comment>
<name>A0ABW8AGY4_9ACTN</name>
<dbReference type="EMBL" id="JBITLV010000001">
    <property type="protein sequence ID" value="MFI7585615.1"/>
    <property type="molecule type" value="Genomic_DNA"/>
</dbReference>
<dbReference type="GO" id="GO:0016787">
    <property type="term" value="F:hydrolase activity"/>
    <property type="evidence" value="ECO:0007669"/>
    <property type="project" value="UniProtKB-KW"/>
</dbReference>
<dbReference type="PANTHER" id="PTHR46623:SF6">
    <property type="entry name" value="ALPHA_BETA-HYDROLASES SUPERFAMILY PROTEIN"/>
    <property type="match status" value="1"/>
</dbReference>
<dbReference type="RefSeq" id="WP_398273802.1">
    <property type="nucleotide sequence ID" value="NZ_JBITLV010000001.1"/>
</dbReference>
<protein>
    <submittedName>
        <fullName evidence="2">Dienelactone hydrolase family protein</fullName>
        <ecNumber evidence="2">3.1.-.-</ecNumber>
    </submittedName>
</protein>
<dbReference type="Proteomes" id="UP001612915">
    <property type="component" value="Unassembled WGS sequence"/>
</dbReference>
<sequence length="244" mass="25699">MTPPSTTVDLTRVGVSGISRGLDGVLYTPAGEGPWPGVVLLFEVFGADDVMHRHAQRMAAAGYLTLMPDLYAQGGPRRCMLGTLRSMFSGSGRAYADIEAARRWLVASPRCTGAVGSIGFCMGGGFALATANAGFDAAAVNYGPLQRKGLDAELAGACPVVASYGAADPSLKGAAAKIEAVLTRLDVPHDVKEYPGAGHSFLNDADNAPRLLRPYVRIMGIGPRPEQAADAWRRIEAFFGEHLH</sequence>
<dbReference type="InterPro" id="IPR051049">
    <property type="entry name" value="Dienelactone_hydrolase-like"/>
</dbReference>
<dbReference type="Pfam" id="PF01738">
    <property type="entry name" value="DLH"/>
    <property type="match status" value="1"/>
</dbReference>